<dbReference type="EMBL" id="CP070608">
    <property type="protein sequence ID" value="QSE99396.1"/>
    <property type="molecule type" value="Genomic_DNA"/>
</dbReference>
<protein>
    <submittedName>
        <fullName evidence="2">DUF2061 domain-containing protein</fullName>
    </submittedName>
</protein>
<feature type="domain" description="DUF2061" evidence="1">
    <location>
        <begin position="39"/>
        <end position="90"/>
    </location>
</feature>
<evidence type="ECO:0000313" key="3">
    <source>
        <dbReference type="Proteomes" id="UP000662783"/>
    </source>
</evidence>
<dbReference type="Proteomes" id="UP000662783">
    <property type="component" value="Chromosome"/>
</dbReference>
<feature type="domain" description="DUF2061" evidence="1">
    <location>
        <begin position="1"/>
        <end position="23"/>
    </location>
</feature>
<organism evidence="2 3">
    <name type="scientific">Fulvivirga lutea</name>
    <dbReference type="NCBI Taxonomy" id="2810512"/>
    <lineage>
        <taxon>Bacteria</taxon>
        <taxon>Pseudomonadati</taxon>
        <taxon>Bacteroidota</taxon>
        <taxon>Cytophagia</taxon>
        <taxon>Cytophagales</taxon>
        <taxon>Fulvivirgaceae</taxon>
        <taxon>Fulvivirga</taxon>
    </lineage>
</organism>
<name>A0A975A2F2_9BACT</name>
<dbReference type="AlphaFoldDB" id="A0A975A2F2"/>
<dbReference type="InterPro" id="IPR018638">
    <property type="entry name" value="DUF2061_membrane"/>
</dbReference>
<reference evidence="2" key="1">
    <citation type="submission" date="2021-02" db="EMBL/GenBank/DDBJ databases">
        <title>Fulvivirga sp. S481 isolated from sea water.</title>
        <authorList>
            <person name="Bae S.S."/>
            <person name="Baek K."/>
        </authorList>
    </citation>
    <scope>NUCLEOTIDE SEQUENCE</scope>
    <source>
        <strain evidence="2">S481</strain>
    </source>
</reference>
<gene>
    <name evidence="2" type="ORF">JR347_12890</name>
</gene>
<accession>A0A975A2F2</accession>
<sequence length="107" mass="12270">MSIGFTELASKTFLFFIHERIWNKIRWKGGAVASHLRSLIKSISWRVVGTIDTIVIAMLYTSDPFAAFTIGGIETSTKIALFYLHERVWSNIKWGLKFADLHKEPLQ</sequence>
<dbReference type="Pfam" id="PF09834">
    <property type="entry name" value="DUF2061"/>
    <property type="match status" value="2"/>
</dbReference>
<evidence type="ECO:0000313" key="2">
    <source>
        <dbReference type="EMBL" id="QSE99396.1"/>
    </source>
</evidence>
<proteinExistence type="predicted"/>
<evidence type="ECO:0000259" key="1">
    <source>
        <dbReference type="Pfam" id="PF09834"/>
    </source>
</evidence>
<keyword evidence="3" id="KW-1185">Reference proteome</keyword>
<dbReference type="KEGG" id="fuv:JR347_12890"/>